<dbReference type="Proteomes" id="UP000198287">
    <property type="component" value="Unassembled WGS sequence"/>
</dbReference>
<comment type="caution">
    <text evidence="1">The sequence shown here is derived from an EMBL/GenBank/DDBJ whole genome shotgun (WGS) entry which is preliminary data.</text>
</comment>
<protein>
    <submittedName>
        <fullName evidence="1">Uncharacterized protein</fullName>
    </submittedName>
</protein>
<name>A0A226DZU7_FOLCA</name>
<dbReference type="AlphaFoldDB" id="A0A226DZU7"/>
<reference evidence="1 2" key="1">
    <citation type="submission" date="2015-12" db="EMBL/GenBank/DDBJ databases">
        <title>The genome of Folsomia candida.</title>
        <authorList>
            <person name="Faddeeva A."/>
            <person name="Derks M.F."/>
            <person name="Anvar Y."/>
            <person name="Smit S."/>
            <person name="Van Straalen N."/>
            <person name="Roelofs D."/>
        </authorList>
    </citation>
    <scope>NUCLEOTIDE SEQUENCE [LARGE SCALE GENOMIC DNA]</scope>
    <source>
        <strain evidence="1 2">VU population</strain>
        <tissue evidence="1">Whole body</tissue>
    </source>
</reference>
<keyword evidence="2" id="KW-1185">Reference proteome</keyword>
<proteinExistence type="predicted"/>
<accession>A0A226DZU7</accession>
<evidence type="ECO:0000313" key="1">
    <source>
        <dbReference type="EMBL" id="OXA51015.1"/>
    </source>
</evidence>
<organism evidence="1 2">
    <name type="scientific">Folsomia candida</name>
    <name type="common">Springtail</name>
    <dbReference type="NCBI Taxonomy" id="158441"/>
    <lineage>
        <taxon>Eukaryota</taxon>
        <taxon>Metazoa</taxon>
        <taxon>Ecdysozoa</taxon>
        <taxon>Arthropoda</taxon>
        <taxon>Hexapoda</taxon>
        <taxon>Collembola</taxon>
        <taxon>Entomobryomorpha</taxon>
        <taxon>Isotomoidea</taxon>
        <taxon>Isotomidae</taxon>
        <taxon>Proisotominae</taxon>
        <taxon>Folsomia</taxon>
    </lineage>
</organism>
<dbReference type="EMBL" id="LNIX01000008">
    <property type="protein sequence ID" value="OXA51015.1"/>
    <property type="molecule type" value="Genomic_DNA"/>
</dbReference>
<evidence type="ECO:0000313" key="2">
    <source>
        <dbReference type="Proteomes" id="UP000198287"/>
    </source>
</evidence>
<sequence>MLSRELTKRKDKTHLQSFLDRINAPHTLPKGEEQRKFRALVTERLEQRRALKDKELASEKSISSGLSSFIKPPSVVYLCITCRRSDTSCCIPWCAGRCGKHGARADPEIVWRRMECKTFENFESYSAAAITSNLNIIRCLRAITQSMTFWEEPRPDWEGFSVLGALDND</sequence>
<gene>
    <name evidence="1" type="ORF">Fcan01_14116</name>
</gene>